<comment type="subunit">
    <text evidence="23">Forms DNA polymerase zeta with REV7.</text>
</comment>
<dbReference type="GO" id="GO:0140663">
    <property type="term" value="F:ATP-dependent FeS chaperone activity"/>
    <property type="evidence" value="ECO:0007669"/>
    <property type="project" value="InterPro"/>
</dbReference>
<keyword evidence="14" id="KW-0862">Zinc</keyword>
<feature type="coiled-coil region" evidence="24">
    <location>
        <begin position="2649"/>
        <end position="2676"/>
    </location>
</feature>
<dbReference type="PROSITE" id="PS01215">
    <property type="entry name" value="MRP"/>
    <property type="match status" value="1"/>
</dbReference>
<feature type="region of interest" description="Disordered" evidence="25">
    <location>
        <begin position="1115"/>
        <end position="1164"/>
    </location>
</feature>
<feature type="compositionally biased region" description="Basic and acidic residues" evidence="25">
    <location>
        <begin position="1360"/>
        <end position="1374"/>
    </location>
</feature>
<dbReference type="InterPro" id="IPR043502">
    <property type="entry name" value="DNA/RNA_pol_sf"/>
</dbReference>
<evidence type="ECO:0000256" key="21">
    <source>
        <dbReference type="ARBA" id="ARBA00023242"/>
    </source>
</evidence>
<evidence type="ECO:0000256" key="4">
    <source>
        <dbReference type="ARBA" id="ARBA00012417"/>
    </source>
</evidence>
<dbReference type="GO" id="GO:0051539">
    <property type="term" value="F:4 iron, 4 sulfur cluster binding"/>
    <property type="evidence" value="ECO:0007669"/>
    <property type="project" value="UniProtKB-KW"/>
</dbReference>
<evidence type="ECO:0000256" key="18">
    <source>
        <dbReference type="ARBA" id="ARBA00023014"/>
    </source>
</evidence>
<evidence type="ECO:0000256" key="25">
    <source>
        <dbReference type="SAM" id="MobiDB-lite"/>
    </source>
</evidence>
<dbReference type="EC" id="2.7.7.7" evidence="4"/>
<feature type="coiled-coil region" evidence="24">
    <location>
        <begin position="2338"/>
        <end position="2519"/>
    </location>
</feature>
<evidence type="ECO:0000256" key="6">
    <source>
        <dbReference type="ARBA" id="ARBA00022485"/>
    </source>
</evidence>
<feature type="non-terminal residue" evidence="32">
    <location>
        <position position="1"/>
    </location>
</feature>
<evidence type="ECO:0000313" key="33">
    <source>
        <dbReference type="Proteomes" id="UP001146120"/>
    </source>
</evidence>
<dbReference type="GO" id="GO:0000724">
    <property type="term" value="P:double-strand break repair via homologous recombination"/>
    <property type="evidence" value="ECO:0007669"/>
    <property type="project" value="TreeGrafter"/>
</dbReference>
<feature type="region of interest" description="Disordered" evidence="25">
    <location>
        <begin position="1307"/>
        <end position="1326"/>
    </location>
</feature>
<dbReference type="Gene3D" id="3.90.1600.10">
    <property type="entry name" value="Palm domain of DNA polymerase"/>
    <property type="match status" value="1"/>
</dbReference>
<keyword evidence="9" id="KW-0235">DNA replication</keyword>
<dbReference type="InterPro" id="IPR027417">
    <property type="entry name" value="P-loop_NTPase"/>
</dbReference>
<dbReference type="InterPro" id="IPR042087">
    <property type="entry name" value="DNA_pol_B_thumb"/>
</dbReference>
<dbReference type="InterPro" id="IPR056435">
    <property type="entry name" value="DPOD/Z_N"/>
</dbReference>
<dbReference type="Proteomes" id="UP001146120">
    <property type="component" value="Unassembled WGS sequence"/>
</dbReference>
<dbReference type="Pfam" id="PF24065">
    <property type="entry name" value="REV3_N"/>
    <property type="match status" value="1"/>
</dbReference>
<comment type="subcellular location">
    <subcellularLocation>
        <location evidence="2">Nucleus</location>
    </subcellularLocation>
</comment>
<keyword evidence="12" id="KW-0227">DNA damage</keyword>
<reference evidence="32" key="1">
    <citation type="submission" date="2022-11" db="EMBL/GenBank/DDBJ databases">
        <authorList>
            <person name="Morgan W.R."/>
            <person name="Tartar A."/>
        </authorList>
    </citation>
    <scope>NUCLEOTIDE SEQUENCE</scope>
    <source>
        <strain evidence="32">ARSEF 373</strain>
    </source>
</reference>
<dbReference type="InterPro" id="IPR017964">
    <property type="entry name" value="DNA-dir_DNA_pol_B_CS"/>
</dbReference>
<feature type="domain" description="DNA-directed DNA polymerase family B exonuclease" evidence="28">
    <location>
        <begin position="1397"/>
        <end position="1539"/>
    </location>
</feature>
<feature type="compositionally biased region" description="Polar residues" evidence="25">
    <location>
        <begin position="1307"/>
        <end position="1324"/>
    </location>
</feature>
<dbReference type="GO" id="GO:0006260">
    <property type="term" value="P:DNA replication"/>
    <property type="evidence" value="ECO:0007669"/>
    <property type="project" value="UniProtKB-KW"/>
</dbReference>
<dbReference type="CDD" id="cd05534">
    <property type="entry name" value="POLBc_zeta"/>
    <property type="match status" value="1"/>
</dbReference>
<evidence type="ECO:0000313" key="32">
    <source>
        <dbReference type="EMBL" id="DBA01368.1"/>
    </source>
</evidence>
<keyword evidence="18" id="KW-0411">Iron-sulfur</keyword>
<dbReference type="PROSITE" id="PS00116">
    <property type="entry name" value="DNA_POLYMERASE_B"/>
    <property type="match status" value="1"/>
</dbReference>
<evidence type="ECO:0000256" key="10">
    <source>
        <dbReference type="ARBA" id="ARBA00022723"/>
    </source>
</evidence>
<dbReference type="CDD" id="cd02037">
    <property type="entry name" value="Mrp_NBP35"/>
    <property type="match status" value="1"/>
</dbReference>
<evidence type="ECO:0000256" key="7">
    <source>
        <dbReference type="ARBA" id="ARBA00022679"/>
    </source>
</evidence>
<evidence type="ECO:0000256" key="15">
    <source>
        <dbReference type="ARBA" id="ARBA00022840"/>
    </source>
</evidence>
<keyword evidence="19" id="KW-0238">DNA-binding</keyword>
<keyword evidence="7" id="KW-0808">Transferase</keyword>
<dbReference type="GO" id="GO:0016226">
    <property type="term" value="P:iron-sulfur cluster assembly"/>
    <property type="evidence" value="ECO:0007669"/>
    <property type="project" value="InterPro"/>
</dbReference>
<keyword evidence="13" id="KW-0863">Zinc-finger</keyword>
<keyword evidence="24" id="KW-0175">Coiled coil</keyword>
<keyword evidence="8" id="KW-0548">Nucleotidyltransferase</keyword>
<dbReference type="GO" id="GO:0003677">
    <property type="term" value="F:DNA binding"/>
    <property type="evidence" value="ECO:0007669"/>
    <property type="project" value="UniProtKB-KW"/>
</dbReference>
<dbReference type="InterPro" id="IPR038492">
    <property type="entry name" value="GBBH-like_N_sf"/>
</dbReference>
<proteinExistence type="inferred from homology"/>
<sequence length="2845" mass="318421">QFDHGHPKVTQRMLRSRSLGGAMGAVSASMRSARARAVVRSCQFSVRRAAQLESQVMDHLRRVEDGLGLGDIVSLGRVKDLSVEVGTGHVNCRIESPSPVLKQLTEQWRNDAIAKVTALGWVKSMDVEIALPKPRNARASRFSSLGGVSEIIAVSSCKGGVGKSTVAVNLAFSLAKNGARVGILDADIYGPSLPTMVSPKDRTLHHSRKMKNFVEPLDYEGVKLMSFGFVNQKAAPGAGGVGAAVMRGPMVSKIVDQLVLGTDWGELDYLVVDMPPGTGDIQMSLSQQMAISAAVVVTTPQRLSFVDVEKGIAMFSDLKAFLHGCRMKVKTAAVVENMSYFDCTHGHRHYPFGSGHTQELVEKYDMKNVFKLPISDKFSASGDSGRPFVLSGQSEEEEATYDDLALTVAKELVVLKQTARLAPELLFDKTRGIVLRVYTHMDAKEVVMHPADLRAKCRCAQCIDEFTGKQLLDPASIPDDIRPTAVDRRGNYAFAVTWSDGHSSSLYTYDHLTTVAAEHATSDGEDVRVEVVVVDYYMSAPLPSGALKKLVCSPCYLLAQRVPVVRVFGATHAGQKALVHIHGVRLKRASSCCMRLFGCSCVAVVSCELTQIFPYFYFRAEDDPAFEDANALHQLLPLIAQDIERANAAKQAERGANAGRNTRVKVIAKVSEQSCTEPTCDNCSSVLVFGVGTERNLLIVQGRPFYGYHPAPKLFVQIFLYHPATMASVVQLLESGAIAQRRFQPYEAHVPFLLQVATTSSCQFVMVVVVNDVFADYNIEGMNHLHLSHIKFRSPLPRLQTHLSEFSLNESPELRVFLASNTPPDKIHNPREMESFDDGRYAPVGDKLSRWCARQSSCALEIDVAADAILNRKLASDTQSAQEEAGEARQVPSLAVLWEEERLRRIMDGEQATPGFSLSVSRNPIPNEGSTPSALSSVSCLSQSDFHRKMRKAVDSVLEQLLSQTKDTGEPNEEERSSNQLGDLPEAGLTQSESGIQSSSKYSFSQMESPVNAEYTPAEHQEGNDEDASSQSLPGDAAAVTNATDREEDTEIMQLLLAMQRSAAHQTKEHTNAVASEAVFSDQESVSSDEDRPHDEDFEAEADSIMASQQLAFLTDLPSPSQKDNTTSGSWWEVGETSSVSSSSPMKDLGSSRLLATPDQSPARVSTAEDIADVCDADDVLPPRPPVRLSIDSAEDSYPCDLVMLSMTPQPRVMQHQRIDSESSNGRNLWVFQPPPPLYENMVKSSSELGVKEVVSVDAFYSAREDIPEKAMVFGGRKFDFVPRDLQHLSQFDTSTARLLWNSTSERTRTTMRQLKQPARSTPTGKVCPNPFENIDICYDSYPVDRAGSASENTCSNPSDEIRSGEVAEDATERFKRRKEDKRDQPSTTSSASSAASFTTPSNLTLLSLEIHANCRGYLLPNPILDPVSLICYEVEAQEGPQEEPLRHKGLIIVDEVVNPDSKDAVPSFCIGSGQVEMKQVPGERALFIELQALVQHWDPDFLVGFEVQKNSIGYLVDRAAQLDINLIQTLSRLPFMSIDLRNPLAPQPQPEIAASQDDSVEASIGTTWGVTKASGLWIHGRYVLNLWRLTRSELKLPRYAREDVIRAVLKREWPVYSHTELTAWYTMPGPHRWRVVRYVLQLASLNLRVLAKMQLITRTSQMARLFGIDFYSVLSRGSQYRVEAVMLRVTKRQNYVLVSPSRNQVAGQPPMECIPLVMEPHSCFYPDPVVVLDFQSLYPSLVIGYNLCYSTYLGRLKGGLHAELETIIGCVDYTPCAEALLASNKDIIVSPNGALFCPKRVRLGVLPVILDEILSTRIMVKNALKKAKAQGRESLERVLNARQLALKMIANVTYGYTAAGFSGRMPCAQLADAIVQSGRSTLEAAVKLVESHSEWNARVVYGDTDSLFVLLPGRSKEQAFRIGQEIADAVTRANPKPVTLKMEKVYMGSILVSKKRYVGFKYEHPDQATGVIDAKGIETIRRDSCGVVQKAMHRALTTLFASSDLSAVKRQLEAYWIQMLNDQLPVKDFIFAKEVRLGTYGSSAPPAALVSTKAMSRDPRAEPRYAERVPYVVVNGAPGSRLMDLVVSPEELVSPRSHRTINYQYYIHKQIIPSLERLFLLMGANIRAWYAALPRSAVRARAELHEERHRGNARSIDSFYRSTHCQLCGGLGRQVLCDDCLAHAQRTNLALEVATAQRERELHLLRLSCHACTKGDAIAANGCANLNTDLQKTAALSQTLQRERDGLQLNNHKVLRDEVKRLHERCEKLQNVLMQETEQKIESDKKHEELIAKWKKQLDLKVKAFESMQRKFAPPRDLEQLRIKIQEELEGPYQQRLEAMQEEVEKQRQLTFQARREDEILKTEYEQFSIDQSNELEVLHRTHEMKMTNLKKKLEAAEQSALDNQAVDAYRRLQHQHDAVTMESKMLQEEVRDLREQAKRKNEQFSRDKADLEAALTEAKSRNASIELDLRAMTRQMGKWKDECESFRSKWMNSEAKITELLTENEKLKEQAKQKEALVLNSHNALASKMRDERATWERDQTELRDRITELTHKLQASEMIAQKATLVNNQRREQESNEAAQSPLLLKQKDEEIEKYRQQILELEKKVRMLPSKATKALSYSAEAEKEHLSSKHALAQEVASKVKAESLSLRTKMKEIENDYRTLQAKHREVIQNHEDVNLEKEQAATKLKYVEQDCLLLNEKLEKEKESHAASIRDWQRRCKAFEAQFRLQKAEIKQELRTALAKVIKELGRTQKASKLWLKRDAYKQKCVEVHERYKQASEELGVTESKFLQMKQEHALELQHLIAQLTDAENEKTRLMQIQSSVVFAPSLSQASARSEKMS</sequence>
<evidence type="ECO:0000259" key="29">
    <source>
        <dbReference type="Pfam" id="PF06155"/>
    </source>
</evidence>
<keyword evidence="16" id="KW-0239">DNA-directed DNA polymerase</keyword>
<dbReference type="Gene3D" id="3.30.342.10">
    <property type="entry name" value="DNA Polymerase, chain B, domain 1"/>
    <property type="match status" value="1"/>
</dbReference>
<keyword evidence="21" id="KW-0539">Nucleus</keyword>
<dbReference type="GO" id="GO:0016035">
    <property type="term" value="C:zeta DNA polymerase complex"/>
    <property type="evidence" value="ECO:0007669"/>
    <property type="project" value="InterPro"/>
</dbReference>
<evidence type="ECO:0000256" key="19">
    <source>
        <dbReference type="ARBA" id="ARBA00023125"/>
    </source>
</evidence>
<keyword evidence="11" id="KW-0547">Nucleotide-binding</keyword>
<keyword evidence="33" id="KW-1185">Reference proteome</keyword>
<dbReference type="Pfam" id="PF03104">
    <property type="entry name" value="DNA_pol_B_exo1"/>
    <property type="match status" value="1"/>
</dbReference>
<dbReference type="InterPro" id="IPR034904">
    <property type="entry name" value="FSCA_dom_sf"/>
</dbReference>
<dbReference type="FunFam" id="1.10.132.60:FF:000007">
    <property type="entry name" value="DNA polymerase"/>
    <property type="match status" value="1"/>
</dbReference>
<feature type="region of interest" description="Disordered" evidence="25">
    <location>
        <begin position="963"/>
        <end position="1046"/>
    </location>
</feature>
<feature type="compositionally biased region" description="Polar residues" evidence="25">
    <location>
        <begin position="1350"/>
        <end position="1359"/>
    </location>
</feature>
<dbReference type="InterPro" id="IPR000808">
    <property type="entry name" value="Mrp-like_CS"/>
</dbReference>
<dbReference type="Gene3D" id="3.30.420.10">
    <property type="entry name" value="Ribonuclease H-like superfamily/Ribonuclease H"/>
    <property type="match status" value="1"/>
</dbReference>
<comment type="catalytic activity">
    <reaction evidence="22">
        <text>DNA(n) + a 2'-deoxyribonucleoside 5'-triphosphate = DNA(n+1) + diphosphate</text>
        <dbReference type="Rhea" id="RHEA:22508"/>
        <dbReference type="Rhea" id="RHEA-COMP:17339"/>
        <dbReference type="Rhea" id="RHEA-COMP:17340"/>
        <dbReference type="ChEBI" id="CHEBI:33019"/>
        <dbReference type="ChEBI" id="CHEBI:61560"/>
        <dbReference type="ChEBI" id="CHEBI:173112"/>
        <dbReference type="EC" id="2.7.7.7"/>
    </reaction>
</comment>
<dbReference type="Gene3D" id="3.30.2020.30">
    <property type="match status" value="1"/>
</dbReference>
<evidence type="ECO:0000256" key="22">
    <source>
        <dbReference type="ARBA" id="ARBA00049244"/>
    </source>
</evidence>
<feature type="compositionally biased region" description="Low complexity" evidence="25">
    <location>
        <begin position="1386"/>
        <end position="1397"/>
    </location>
</feature>
<evidence type="ECO:0000256" key="23">
    <source>
        <dbReference type="ARBA" id="ARBA00066055"/>
    </source>
</evidence>
<dbReference type="GO" id="GO:0042276">
    <property type="term" value="P:error-prone translesion synthesis"/>
    <property type="evidence" value="ECO:0007669"/>
    <property type="project" value="TreeGrafter"/>
</dbReference>
<evidence type="ECO:0000256" key="16">
    <source>
        <dbReference type="ARBA" id="ARBA00022932"/>
    </source>
</evidence>
<dbReference type="InterPro" id="IPR036397">
    <property type="entry name" value="RNaseH_sf"/>
</dbReference>
<dbReference type="GO" id="GO:0003887">
    <property type="term" value="F:DNA-directed DNA polymerase activity"/>
    <property type="evidence" value="ECO:0007669"/>
    <property type="project" value="UniProtKB-KW"/>
</dbReference>
<dbReference type="InterPro" id="IPR012337">
    <property type="entry name" value="RNaseH-like_sf"/>
</dbReference>
<feature type="compositionally biased region" description="Polar residues" evidence="25">
    <location>
        <begin position="989"/>
        <end position="1009"/>
    </location>
</feature>
<evidence type="ECO:0000256" key="5">
    <source>
        <dbReference type="ARBA" id="ARBA00021589"/>
    </source>
</evidence>
<keyword evidence="15" id="KW-0067">ATP-binding</keyword>
<evidence type="ECO:0000256" key="20">
    <source>
        <dbReference type="ARBA" id="ARBA00023204"/>
    </source>
</evidence>
<keyword evidence="6" id="KW-0004">4Fe-4S</keyword>
<dbReference type="Gene3D" id="1.10.287.690">
    <property type="entry name" value="Helix hairpin bin"/>
    <property type="match status" value="1"/>
</dbReference>
<evidence type="ECO:0000256" key="2">
    <source>
        <dbReference type="ARBA" id="ARBA00004123"/>
    </source>
</evidence>
<feature type="compositionally biased region" description="Polar residues" evidence="25">
    <location>
        <begin position="1115"/>
        <end position="1130"/>
    </location>
</feature>
<dbReference type="Pfam" id="PF24055">
    <property type="entry name" value="POL3_N"/>
    <property type="match status" value="1"/>
</dbReference>
<dbReference type="GO" id="GO:0008270">
    <property type="term" value="F:zinc ion binding"/>
    <property type="evidence" value="ECO:0007669"/>
    <property type="project" value="UniProtKB-KW"/>
</dbReference>
<evidence type="ECO:0000259" key="27">
    <source>
        <dbReference type="Pfam" id="PF01883"/>
    </source>
</evidence>
<dbReference type="GO" id="GO:0005634">
    <property type="term" value="C:nucleus"/>
    <property type="evidence" value="ECO:0007669"/>
    <property type="project" value="UniProtKB-SubCell"/>
</dbReference>
<feature type="domain" description="Gamma-butyrobetaine hydroxylase-like N-terminal" evidence="29">
    <location>
        <begin position="442"/>
        <end position="512"/>
    </location>
</feature>
<dbReference type="Gene3D" id="3.30.300.130">
    <property type="entry name" value="Fe-S cluster assembly (FSCA)"/>
    <property type="match status" value="1"/>
</dbReference>
<dbReference type="Gene3D" id="1.10.132.60">
    <property type="entry name" value="DNA polymerase family B, C-terminal domain"/>
    <property type="match status" value="1"/>
</dbReference>
<evidence type="ECO:0000256" key="1">
    <source>
        <dbReference type="ARBA" id="ARBA00001966"/>
    </source>
</evidence>
<gene>
    <name evidence="32" type="ORF">N0F65_001607</name>
</gene>
<dbReference type="InterPro" id="IPR056447">
    <property type="entry name" value="REV3_N"/>
</dbReference>
<feature type="region of interest" description="Disordered" evidence="25">
    <location>
        <begin position="1067"/>
        <end position="1097"/>
    </location>
</feature>
<evidence type="ECO:0000256" key="13">
    <source>
        <dbReference type="ARBA" id="ARBA00022771"/>
    </source>
</evidence>
<dbReference type="Pfam" id="PF01883">
    <property type="entry name" value="FeS_assembly_P"/>
    <property type="match status" value="1"/>
</dbReference>
<feature type="region of interest" description="Disordered" evidence="25">
    <location>
        <begin position="913"/>
        <end position="936"/>
    </location>
</feature>
<evidence type="ECO:0000256" key="12">
    <source>
        <dbReference type="ARBA" id="ARBA00022763"/>
    </source>
</evidence>
<comment type="similarity">
    <text evidence="3">Belongs to the DNA polymerase type-B family.</text>
</comment>
<name>A0AAV2Z7U7_9STRA</name>
<dbReference type="InterPro" id="IPR002744">
    <property type="entry name" value="MIP18-like"/>
</dbReference>
<dbReference type="SUPFAM" id="SSF52540">
    <property type="entry name" value="P-loop containing nucleoside triphosphate hydrolases"/>
    <property type="match status" value="1"/>
</dbReference>
<reference evidence="32" key="2">
    <citation type="journal article" date="2023" name="Microbiol Resour">
        <title>Decontamination and Annotation of the Draft Genome Sequence of the Oomycete Lagenidium giganteum ARSEF 373.</title>
        <authorList>
            <person name="Morgan W.R."/>
            <person name="Tartar A."/>
        </authorList>
    </citation>
    <scope>NUCLEOTIDE SEQUENCE</scope>
    <source>
        <strain evidence="32">ARSEF 373</strain>
    </source>
</reference>
<dbReference type="FunFam" id="3.40.50.300:FF:000704">
    <property type="entry name" value="fe-S cluster assembly factor HCF101, chloroplastic"/>
    <property type="match status" value="1"/>
</dbReference>
<evidence type="ECO:0000259" key="31">
    <source>
        <dbReference type="Pfam" id="PF24065"/>
    </source>
</evidence>
<feature type="domain" description="DNA polymerase delta/zeta catalytic subunit N-terminal" evidence="30">
    <location>
        <begin position="698"/>
        <end position="726"/>
    </location>
</feature>
<dbReference type="CDD" id="cd05778">
    <property type="entry name" value="DNA_polB_zeta_exo"/>
    <property type="match status" value="1"/>
</dbReference>
<dbReference type="InterPro" id="IPR033756">
    <property type="entry name" value="YlxH/NBP35"/>
</dbReference>
<dbReference type="InterPro" id="IPR030559">
    <property type="entry name" value="PolZ_Rev3"/>
</dbReference>
<evidence type="ECO:0000256" key="8">
    <source>
        <dbReference type="ARBA" id="ARBA00022695"/>
    </source>
</evidence>
<evidence type="ECO:0000256" key="9">
    <source>
        <dbReference type="ARBA" id="ARBA00022705"/>
    </source>
</evidence>
<keyword evidence="17" id="KW-0408">Iron</keyword>
<dbReference type="PRINTS" id="PR00106">
    <property type="entry name" value="DNAPOLB"/>
</dbReference>
<evidence type="ECO:0000256" key="24">
    <source>
        <dbReference type="SAM" id="Coils"/>
    </source>
</evidence>
<dbReference type="Pfam" id="PF06155">
    <property type="entry name" value="GBBH-like_N"/>
    <property type="match status" value="1"/>
</dbReference>
<dbReference type="InterPro" id="IPR023211">
    <property type="entry name" value="DNA_pol_palm_dom_sf"/>
</dbReference>
<evidence type="ECO:0000256" key="3">
    <source>
        <dbReference type="ARBA" id="ARBA00005755"/>
    </source>
</evidence>
<dbReference type="Pfam" id="PF10609">
    <property type="entry name" value="ParA"/>
    <property type="match status" value="1"/>
</dbReference>
<dbReference type="GO" id="GO:0005524">
    <property type="term" value="F:ATP binding"/>
    <property type="evidence" value="ECO:0007669"/>
    <property type="project" value="UniProtKB-KW"/>
</dbReference>
<evidence type="ECO:0000256" key="11">
    <source>
        <dbReference type="ARBA" id="ARBA00022741"/>
    </source>
</evidence>
<dbReference type="EMBL" id="DAKRPA010000049">
    <property type="protein sequence ID" value="DBA01368.1"/>
    <property type="molecule type" value="Genomic_DNA"/>
</dbReference>
<dbReference type="InterPro" id="IPR006133">
    <property type="entry name" value="DNA-dir_DNA_pol_B_exonuc"/>
</dbReference>
<dbReference type="SMART" id="SM00486">
    <property type="entry name" value="POLBc"/>
    <property type="match status" value="1"/>
</dbReference>
<dbReference type="InterPro" id="IPR019591">
    <property type="entry name" value="Mrp/NBP35_ATP-bd"/>
</dbReference>
<dbReference type="InterPro" id="IPR006134">
    <property type="entry name" value="DNA-dir_DNA_pol_B_multi_dom"/>
</dbReference>
<feature type="domain" description="DNA-directed DNA polymerase family B multifunctional" evidence="26">
    <location>
        <begin position="1670"/>
        <end position="2120"/>
    </location>
</feature>
<feature type="coiled-coil region" evidence="24">
    <location>
        <begin position="2765"/>
        <end position="2824"/>
    </location>
</feature>
<evidence type="ECO:0000256" key="14">
    <source>
        <dbReference type="ARBA" id="ARBA00022833"/>
    </source>
</evidence>
<dbReference type="InterPro" id="IPR006172">
    <property type="entry name" value="DNA-dir_DNA_pol_B"/>
</dbReference>
<feature type="coiled-coil region" evidence="24">
    <location>
        <begin position="2253"/>
        <end position="2280"/>
    </location>
</feature>
<dbReference type="SUPFAM" id="SSF117916">
    <property type="entry name" value="Fe-S cluster assembly (FSCA) domain-like"/>
    <property type="match status" value="1"/>
</dbReference>
<evidence type="ECO:0000259" key="30">
    <source>
        <dbReference type="Pfam" id="PF24055"/>
    </source>
</evidence>
<comment type="cofactor">
    <cofactor evidence="1">
        <name>[4Fe-4S] cluster</name>
        <dbReference type="ChEBI" id="CHEBI:49883"/>
    </cofactor>
</comment>
<organism evidence="32 33">
    <name type="scientific">Lagenidium giganteum</name>
    <dbReference type="NCBI Taxonomy" id="4803"/>
    <lineage>
        <taxon>Eukaryota</taxon>
        <taxon>Sar</taxon>
        <taxon>Stramenopiles</taxon>
        <taxon>Oomycota</taxon>
        <taxon>Peronosporomycetes</taxon>
        <taxon>Pythiales</taxon>
        <taxon>Pythiaceae</taxon>
    </lineage>
</organism>
<keyword evidence="10" id="KW-0479">Metal-binding</keyword>
<dbReference type="HAMAP" id="MF_02040">
    <property type="entry name" value="Mrp_NBP35"/>
    <property type="match status" value="1"/>
</dbReference>
<dbReference type="PANTHER" id="PTHR45812:SF1">
    <property type="entry name" value="DNA POLYMERASE ZETA CATALYTIC SUBUNIT"/>
    <property type="match status" value="1"/>
</dbReference>
<dbReference type="PANTHER" id="PTHR45812">
    <property type="entry name" value="DNA POLYMERASE ZETA CATALYTIC SUBUNIT"/>
    <property type="match status" value="1"/>
</dbReference>
<feature type="domain" description="MIP18 family-like" evidence="27">
    <location>
        <begin position="54"/>
        <end position="127"/>
    </location>
</feature>
<dbReference type="SUPFAM" id="SSF56672">
    <property type="entry name" value="DNA/RNA polymerases"/>
    <property type="match status" value="1"/>
</dbReference>
<feature type="domain" description="DNA polymerase zeta catalytic subunit N-terminal" evidence="31">
    <location>
        <begin position="528"/>
        <end position="582"/>
    </location>
</feature>
<dbReference type="Pfam" id="PF00136">
    <property type="entry name" value="DNA_pol_B"/>
    <property type="match status" value="1"/>
</dbReference>
<evidence type="ECO:0000256" key="17">
    <source>
        <dbReference type="ARBA" id="ARBA00023004"/>
    </source>
</evidence>
<feature type="region of interest" description="Disordered" evidence="25">
    <location>
        <begin position="1349"/>
        <end position="1397"/>
    </location>
</feature>
<feature type="compositionally biased region" description="Polar residues" evidence="25">
    <location>
        <begin position="914"/>
        <end position="924"/>
    </location>
</feature>
<keyword evidence="20" id="KW-0234">DNA repair</keyword>
<comment type="caution">
    <text evidence="32">The sequence shown here is derived from an EMBL/GenBank/DDBJ whole genome shotgun (WGS) entry which is preliminary data.</text>
</comment>
<dbReference type="SUPFAM" id="SSF53098">
    <property type="entry name" value="Ribonuclease H-like"/>
    <property type="match status" value="1"/>
</dbReference>
<dbReference type="Gene3D" id="3.40.50.300">
    <property type="entry name" value="P-loop containing nucleotide triphosphate hydrolases"/>
    <property type="match status" value="1"/>
</dbReference>
<accession>A0AAV2Z7U7</accession>
<protein>
    <recommendedName>
        <fullName evidence="5">DNA polymerase zeta catalytic subunit</fullName>
        <ecNumber evidence="4">2.7.7.7</ecNumber>
    </recommendedName>
</protein>
<evidence type="ECO:0000259" key="28">
    <source>
        <dbReference type="Pfam" id="PF03104"/>
    </source>
</evidence>
<dbReference type="FunFam" id="1.10.287.690:FF:000002">
    <property type="entry name" value="DNA polymerase zeta"/>
    <property type="match status" value="1"/>
</dbReference>
<evidence type="ECO:0000259" key="26">
    <source>
        <dbReference type="Pfam" id="PF00136"/>
    </source>
</evidence>
<dbReference type="InterPro" id="IPR010376">
    <property type="entry name" value="GBBH-like_N"/>
</dbReference>